<gene>
    <name evidence="2" type="ORF">GMA2_118</name>
</gene>
<dbReference type="Proteomes" id="UP000221359">
    <property type="component" value="Segment"/>
</dbReference>
<proteinExistence type="predicted"/>
<dbReference type="InterPro" id="IPR034768">
    <property type="entry name" value="4FE4S_WBL"/>
</dbReference>
<sequence length="187" mass="20830">MISDNYPHSGRFCRPENATKDDWDRIDRMFFPESSNSLYAIIARAACIRCPFRQACAQSALASGSGGIVAGILMPLDGDKYANSTNANKCRKELTEIAEGRISPEGEARDARYLKTARAFERISKLAEQGVKTPQIVEIVGVSERTVCKHRAVAGLQDFTNNFEKKREQQQILLEKRKRHGLAALIA</sequence>
<dbReference type="EMBL" id="KR063281">
    <property type="protein sequence ID" value="AKJ72656.1"/>
    <property type="molecule type" value="Genomic_DNA"/>
</dbReference>
<feature type="domain" description="4Fe-4S Wbl-type" evidence="1">
    <location>
        <begin position="12"/>
        <end position="79"/>
    </location>
</feature>
<dbReference type="Pfam" id="PF02467">
    <property type="entry name" value="Whib"/>
    <property type="match status" value="1"/>
</dbReference>
<keyword evidence="3" id="KW-1185">Reference proteome</keyword>
<name>A0A0K0N7K4_9CAUD</name>
<accession>A0A0K0N7K4</accession>
<evidence type="ECO:0000259" key="1">
    <source>
        <dbReference type="PROSITE" id="PS51674"/>
    </source>
</evidence>
<evidence type="ECO:0000313" key="3">
    <source>
        <dbReference type="Proteomes" id="UP000221359"/>
    </source>
</evidence>
<evidence type="ECO:0000313" key="2">
    <source>
        <dbReference type="EMBL" id="AKJ72656.1"/>
    </source>
</evidence>
<organism evidence="2 3">
    <name type="scientific">Gordonia phage GMA2</name>
    <dbReference type="NCBI Taxonomy" id="1647283"/>
    <lineage>
        <taxon>Viruses</taxon>
        <taxon>Duplodnaviria</taxon>
        <taxon>Heunggongvirae</taxon>
        <taxon>Uroviricota</taxon>
        <taxon>Caudoviricetes</taxon>
        <taxon>Gimaduovirus</taxon>
        <taxon>Gimaduovirus GMA2</taxon>
    </lineage>
</organism>
<dbReference type="PROSITE" id="PS51674">
    <property type="entry name" value="4FE4S_WBL"/>
    <property type="match status" value="1"/>
</dbReference>
<reference evidence="2 3" key="1">
    <citation type="journal article" date="2015" name="PLoS ONE">
        <title>Lysis to Kill: Evaluation of the Lytic Abilities, and Genomics of Nine Bacteriophages Infective for Gordonia spp. and Their Potential Use in Activated Sludge Foam Biocontrol.</title>
        <authorList>
            <person name="Dyson Z.A."/>
            <person name="Tucci J."/>
            <person name="Seviour R.J."/>
            <person name="Petrovski S."/>
        </authorList>
    </citation>
    <scope>NUCLEOTIDE SEQUENCE [LARGE SCALE GENOMIC DNA]</scope>
</reference>
<protein>
    <recommendedName>
        <fullName evidence="1">4Fe-4S Wbl-type domain-containing protein</fullName>
    </recommendedName>
</protein>